<keyword evidence="6" id="KW-0206">Cytoskeleton</keyword>
<reference evidence="9" key="2">
    <citation type="journal article" date="2007" name="PLoS Biol.">
        <title>Survey sequencing and comparative analysis of the elephant shark (Callorhinchus milii) genome.</title>
        <authorList>
            <person name="Venkatesh B."/>
            <person name="Kirkness E.F."/>
            <person name="Loh Y.H."/>
            <person name="Halpern A.L."/>
            <person name="Lee A.P."/>
            <person name="Johnson J."/>
            <person name="Dandona N."/>
            <person name="Viswanathan L.D."/>
            <person name="Tay A."/>
            <person name="Venter J.C."/>
            <person name="Strausberg R.L."/>
            <person name="Brenner S."/>
        </authorList>
    </citation>
    <scope>NUCLEOTIDE SEQUENCE [LARGE SCALE GENOMIC DNA]</scope>
</reference>
<dbReference type="FunFam" id="3.90.640.10:FF:000007">
    <property type="entry name" value="Actin like 7B"/>
    <property type="match status" value="1"/>
</dbReference>
<evidence type="ECO:0000256" key="6">
    <source>
        <dbReference type="ARBA" id="ARBA00023212"/>
    </source>
</evidence>
<evidence type="ECO:0000256" key="5">
    <source>
        <dbReference type="ARBA" id="ARBA00022840"/>
    </source>
</evidence>
<keyword evidence="4" id="KW-0547">Nucleotide-binding</keyword>
<comment type="subcellular location">
    <subcellularLocation>
        <location evidence="1">Cytoplasm</location>
        <location evidence="1">Cytoskeleton</location>
    </subcellularLocation>
</comment>
<dbReference type="GeneTree" id="ENSGT00940000165349"/>
<keyword evidence="9" id="KW-1185">Reference proteome</keyword>
<dbReference type="PANTHER" id="PTHR11937">
    <property type="entry name" value="ACTIN"/>
    <property type="match status" value="1"/>
</dbReference>
<keyword evidence="3" id="KW-0963">Cytoplasm</keyword>
<evidence type="ECO:0000256" key="4">
    <source>
        <dbReference type="ARBA" id="ARBA00022741"/>
    </source>
</evidence>
<dbReference type="InParanoid" id="A0A4W3HC71"/>
<dbReference type="FunFam" id="3.30.420.40:FF:000002">
    <property type="entry name" value="Muscle actin"/>
    <property type="match status" value="1"/>
</dbReference>
<evidence type="ECO:0000256" key="7">
    <source>
        <dbReference type="RuleBase" id="RU000487"/>
    </source>
</evidence>
<dbReference type="AlphaFoldDB" id="A0A4W3HC71"/>
<dbReference type="InterPro" id="IPR020902">
    <property type="entry name" value="Actin/actin-like_CS"/>
</dbReference>
<dbReference type="PRINTS" id="PR00190">
    <property type="entry name" value="ACTIN"/>
</dbReference>
<reference evidence="8" key="5">
    <citation type="submission" date="2025-09" db="UniProtKB">
        <authorList>
            <consortium name="Ensembl"/>
        </authorList>
    </citation>
    <scope>IDENTIFICATION</scope>
</reference>
<dbReference type="Gene3D" id="3.30.420.40">
    <property type="match status" value="2"/>
</dbReference>
<dbReference type="STRING" id="7868.ENSCMIP00000007424"/>
<evidence type="ECO:0000256" key="2">
    <source>
        <dbReference type="ARBA" id="ARBA00006752"/>
    </source>
</evidence>
<protein>
    <submittedName>
        <fullName evidence="8">Uncharacterized protein</fullName>
    </submittedName>
</protein>
<name>A0A4W3HC71_CALMI</name>
<reference evidence="9" key="1">
    <citation type="journal article" date="2006" name="Science">
        <title>Ancient noncoding elements conserved in the human genome.</title>
        <authorList>
            <person name="Venkatesh B."/>
            <person name="Kirkness E.F."/>
            <person name="Loh Y.H."/>
            <person name="Halpern A.L."/>
            <person name="Lee A.P."/>
            <person name="Johnson J."/>
            <person name="Dandona N."/>
            <person name="Viswanathan L.D."/>
            <person name="Tay A."/>
            <person name="Venter J.C."/>
            <person name="Strausberg R.L."/>
            <person name="Brenner S."/>
        </authorList>
    </citation>
    <scope>NUCLEOTIDE SEQUENCE [LARGE SCALE GENOMIC DNA]</scope>
</reference>
<dbReference type="FunCoup" id="A0A4W3HC71">
    <property type="interactions" value="20"/>
</dbReference>
<comment type="similarity">
    <text evidence="2 7">Belongs to the actin family.</text>
</comment>
<reference evidence="8" key="4">
    <citation type="submission" date="2025-08" db="UniProtKB">
        <authorList>
            <consortium name="Ensembl"/>
        </authorList>
    </citation>
    <scope>IDENTIFICATION</scope>
</reference>
<dbReference type="GO" id="GO:0005524">
    <property type="term" value="F:ATP binding"/>
    <property type="evidence" value="ECO:0007669"/>
    <property type="project" value="UniProtKB-KW"/>
</dbReference>
<dbReference type="OMA" id="MWVTLND"/>
<reference evidence="9" key="3">
    <citation type="journal article" date="2014" name="Nature">
        <title>Elephant shark genome provides unique insights into gnathostome evolution.</title>
        <authorList>
            <consortium name="International Elephant Shark Genome Sequencing Consortium"/>
            <person name="Venkatesh B."/>
            <person name="Lee A.P."/>
            <person name="Ravi V."/>
            <person name="Maurya A.K."/>
            <person name="Lian M.M."/>
            <person name="Swann J.B."/>
            <person name="Ohta Y."/>
            <person name="Flajnik M.F."/>
            <person name="Sutoh Y."/>
            <person name="Kasahara M."/>
            <person name="Hoon S."/>
            <person name="Gangu V."/>
            <person name="Roy S.W."/>
            <person name="Irimia M."/>
            <person name="Korzh V."/>
            <person name="Kondrychyn I."/>
            <person name="Lim Z.W."/>
            <person name="Tay B.H."/>
            <person name="Tohari S."/>
            <person name="Kong K.W."/>
            <person name="Ho S."/>
            <person name="Lorente-Galdos B."/>
            <person name="Quilez J."/>
            <person name="Marques-Bonet T."/>
            <person name="Raney B.J."/>
            <person name="Ingham P.W."/>
            <person name="Tay A."/>
            <person name="Hillier L.W."/>
            <person name="Minx P."/>
            <person name="Boehm T."/>
            <person name="Wilson R.K."/>
            <person name="Brenner S."/>
            <person name="Warren W.C."/>
        </authorList>
    </citation>
    <scope>NUCLEOTIDE SEQUENCE [LARGE SCALE GENOMIC DNA]</scope>
</reference>
<dbReference type="SUPFAM" id="SSF53067">
    <property type="entry name" value="Actin-like ATPase domain"/>
    <property type="match status" value="2"/>
</dbReference>
<dbReference type="PROSITE" id="PS01132">
    <property type="entry name" value="ACTINS_ACT_LIKE"/>
    <property type="match status" value="1"/>
</dbReference>
<evidence type="ECO:0000313" key="9">
    <source>
        <dbReference type="Proteomes" id="UP000314986"/>
    </source>
</evidence>
<evidence type="ECO:0000313" key="8">
    <source>
        <dbReference type="Ensembl" id="ENSCMIP00000007424.1"/>
    </source>
</evidence>
<dbReference type="Pfam" id="PF00022">
    <property type="entry name" value="Actin"/>
    <property type="match status" value="1"/>
</dbReference>
<accession>A0A4W3HC71</accession>
<dbReference type="Proteomes" id="UP000314986">
    <property type="component" value="Unassembled WGS sequence"/>
</dbReference>
<evidence type="ECO:0000256" key="1">
    <source>
        <dbReference type="ARBA" id="ARBA00004245"/>
    </source>
</evidence>
<evidence type="ECO:0000256" key="3">
    <source>
        <dbReference type="ARBA" id="ARBA00022490"/>
    </source>
</evidence>
<gene>
    <name evidence="8" type="primary">LOC103184202</name>
</gene>
<dbReference type="FunFam" id="3.30.420.40:FF:000205">
    <property type="entry name" value="Actin, alpha skeletal muscle"/>
    <property type="match status" value="1"/>
</dbReference>
<proteinExistence type="inferred from homology"/>
<dbReference type="InterPro" id="IPR043129">
    <property type="entry name" value="ATPase_NBD"/>
</dbReference>
<organism evidence="8 9">
    <name type="scientific">Callorhinchus milii</name>
    <name type="common">Ghost shark</name>
    <dbReference type="NCBI Taxonomy" id="7868"/>
    <lineage>
        <taxon>Eukaryota</taxon>
        <taxon>Metazoa</taxon>
        <taxon>Chordata</taxon>
        <taxon>Craniata</taxon>
        <taxon>Vertebrata</taxon>
        <taxon>Chondrichthyes</taxon>
        <taxon>Holocephali</taxon>
        <taxon>Chimaeriformes</taxon>
        <taxon>Callorhinchidae</taxon>
        <taxon>Callorhinchus</taxon>
    </lineage>
</organism>
<dbReference type="Gene3D" id="3.90.640.10">
    <property type="entry name" value="Actin, Chain A, domain 4"/>
    <property type="match status" value="1"/>
</dbReference>
<dbReference type="InterPro" id="IPR004000">
    <property type="entry name" value="Actin"/>
</dbReference>
<dbReference type="Ensembl" id="ENSCMIT00000007648.1">
    <property type="protein sequence ID" value="ENSCMIP00000007424.1"/>
    <property type="gene ID" value="ENSCMIG00000004044.1"/>
</dbReference>
<dbReference type="SMART" id="SM00268">
    <property type="entry name" value="ACTIN"/>
    <property type="match status" value="1"/>
</dbReference>
<sequence>MEGTLENPAVIIDNGSGLCKAGIAGDNAPRSVITSIVGRPKAKATMLGAGQKEYYIGEQAQAKRGILTLKYPIKHGIVASWDDMEKIWRHVYECELRLKSTERPVLLTEAPLNPLQNRETMTEIMFETFKVPAMYVAVQAVLALYSSGRTTGLVLDSGDGVTHTVPIYEGYCLPHAVLRLDLAGRDITLYLVRILMENGHSFLTTAEREIVKDIKEKLCYVAIDPYLEMRRRLEDVQKEYKLPDGNVIKIHSQLFRAPEILFTPASLGYEGPGVHRLAFKSILRCDIDVRKYLYSNMLLSGGSTLFQGLDERLLKEIQSLAPAAIPVKVISPPERKYSVWIGASILTCLTSFKEMWITSNDYNEVGSTVVHKKCF</sequence>
<keyword evidence="5" id="KW-0067">ATP-binding</keyword>
<dbReference type="GO" id="GO:0005856">
    <property type="term" value="C:cytoskeleton"/>
    <property type="evidence" value="ECO:0007669"/>
    <property type="project" value="UniProtKB-SubCell"/>
</dbReference>
<dbReference type="CDD" id="cd13397">
    <property type="entry name" value="ASKHA_NBD_actin_Arp-T1-3"/>
    <property type="match status" value="1"/>
</dbReference>